<feature type="transmembrane region" description="Helical" evidence="8">
    <location>
        <begin position="222"/>
        <end position="246"/>
    </location>
</feature>
<dbReference type="GO" id="GO:0022857">
    <property type="term" value="F:transmembrane transporter activity"/>
    <property type="evidence" value="ECO:0007669"/>
    <property type="project" value="InterPro"/>
</dbReference>
<proteinExistence type="inferred from homology"/>
<keyword evidence="6 8" id="KW-1133">Transmembrane helix</keyword>
<dbReference type="PROSITE" id="PS00216">
    <property type="entry name" value="SUGAR_TRANSPORT_1"/>
    <property type="match status" value="1"/>
</dbReference>
<gene>
    <name evidence="10" type="ORF">D2T33_02550</name>
</gene>
<dbReference type="GO" id="GO:0016020">
    <property type="term" value="C:membrane"/>
    <property type="evidence" value="ECO:0007669"/>
    <property type="project" value="UniProtKB-SubCell"/>
</dbReference>
<keyword evidence="7 8" id="KW-0472">Membrane</keyword>
<feature type="transmembrane region" description="Helical" evidence="8">
    <location>
        <begin position="289"/>
        <end position="307"/>
    </location>
</feature>
<dbReference type="Gene3D" id="1.20.1250.20">
    <property type="entry name" value="MFS general substrate transporter like domains"/>
    <property type="match status" value="1"/>
</dbReference>
<evidence type="ECO:0000256" key="1">
    <source>
        <dbReference type="ARBA" id="ARBA00003279"/>
    </source>
</evidence>
<organism evidence="10 11">
    <name type="scientific">Paenirhodobacter populi</name>
    <dbReference type="NCBI Taxonomy" id="2306993"/>
    <lineage>
        <taxon>Bacteria</taxon>
        <taxon>Pseudomonadati</taxon>
        <taxon>Pseudomonadota</taxon>
        <taxon>Alphaproteobacteria</taxon>
        <taxon>Rhodobacterales</taxon>
        <taxon>Rhodobacter group</taxon>
        <taxon>Paenirhodobacter</taxon>
    </lineage>
</organism>
<evidence type="ECO:0000256" key="7">
    <source>
        <dbReference type="ARBA" id="ARBA00023136"/>
    </source>
</evidence>
<dbReference type="Pfam" id="PF07690">
    <property type="entry name" value="MFS_1"/>
    <property type="match status" value="1"/>
</dbReference>
<dbReference type="InterPro" id="IPR005829">
    <property type="entry name" value="Sugar_transporter_CS"/>
</dbReference>
<feature type="transmembrane region" description="Helical" evidence="8">
    <location>
        <begin position="12"/>
        <end position="33"/>
    </location>
</feature>
<feature type="transmembrane region" description="Helical" evidence="8">
    <location>
        <begin position="258"/>
        <end position="277"/>
    </location>
</feature>
<evidence type="ECO:0000256" key="2">
    <source>
        <dbReference type="ARBA" id="ARBA00004141"/>
    </source>
</evidence>
<evidence type="ECO:0000256" key="4">
    <source>
        <dbReference type="ARBA" id="ARBA00022448"/>
    </source>
</evidence>
<keyword evidence="11" id="KW-1185">Reference proteome</keyword>
<evidence type="ECO:0000256" key="6">
    <source>
        <dbReference type="ARBA" id="ARBA00022989"/>
    </source>
</evidence>
<dbReference type="PROSITE" id="PS50850">
    <property type="entry name" value="MFS"/>
    <property type="match status" value="1"/>
</dbReference>
<reference evidence="10 11" key="2">
    <citation type="submission" date="2019-01" db="EMBL/GenBank/DDBJ databases">
        <authorList>
            <person name="Li Y."/>
        </authorList>
    </citation>
    <scope>NUCLEOTIDE SEQUENCE [LARGE SCALE GENOMIC DNA]</scope>
    <source>
        <strain evidence="10 11">2D-5</strain>
    </source>
</reference>
<dbReference type="RefSeq" id="WP_128268722.1">
    <property type="nucleotide sequence ID" value="NZ_SAUW01000002.1"/>
</dbReference>
<protein>
    <submittedName>
        <fullName evidence="10">MFS transporter</fullName>
    </submittedName>
</protein>
<dbReference type="InterPro" id="IPR011701">
    <property type="entry name" value="MFS"/>
</dbReference>
<comment type="caution">
    <text evidence="10">The sequence shown here is derived from an EMBL/GenBank/DDBJ whole genome shotgun (WGS) entry which is preliminary data.</text>
</comment>
<evidence type="ECO:0000313" key="11">
    <source>
        <dbReference type="Proteomes" id="UP000285710"/>
    </source>
</evidence>
<evidence type="ECO:0000256" key="5">
    <source>
        <dbReference type="ARBA" id="ARBA00022692"/>
    </source>
</evidence>
<evidence type="ECO:0000256" key="3">
    <source>
        <dbReference type="ARBA" id="ARBA00007520"/>
    </source>
</evidence>
<dbReference type="InterPro" id="IPR001958">
    <property type="entry name" value="Tet-R_TetA/multi-R_MdtG-like"/>
</dbReference>
<feature type="domain" description="Major facilitator superfamily (MFS) profile" evidence="9">
    <location>
        <begin position="13"/>
        <end position="408"/>
    </location>
</feature>
<evidence type="ECO:0000259" key="9">
    <source>
        <dbReference type="PROSITE" id="PS50850"/>
    </source>
</evidence>
<sequence>MTSVTPTAVSRRAIPFALLVVFIDIAGLGLILPVLPRLIEEVGHIGLDDAARIGGWLFASFSLAQFLCAPLAGALSDRIGRRPLLLAAIGGLGVDYILHAVAPSLLWLFVGRIIAGVCGSSFVIANALIADVTAPEQRARAFGWIGAAFGLGFVLGPALGGLLGAFGPRVPFWVAAALALANFIFGLIALPETLPPEKRRRFRWREANPLGVLLVFRQHPGVLGLAAVLFIYLFGSAVYPAIWAFWGIAKFGWSEIMVGLSLAAFGLVMALVQGTLTGPMVNRFGEWRVALIGLVVGVVVCVGYGFATGIATVSLLLVLHAPEGFVYPMFSALMSRAVPESAQGALQGGISALMNLAMVTGTLFFTQIFGYFLSDAAPFRSPDMAYFIAAGVLFLSLLAFRRVARSRPGKA</sequence>
<dbReference type="PANTHER" id="PTHR23504">
    <property type="entry name" value="MAJOR FACILITATOR SUPERFAMILY DOMAIN-CONTAINING PROTEIN 10"/>
    <property type="match status" value="1"/>
</dbReference>
<feature type="transmembrane region" description="Helical" evidence="8">
    <location>
        <begin position="172"/>
        <end position="191"/>
    </location>
</feature>
<evidence type="ECO:0000256" key="8">
    <source>
        <dbReference type="SAM" id="Phobius"/>
    </source>
</evidence>
<dbReference type="PANTHER" id="PTHR23504:SF15">
    <property type="entry name" value="MAJOR FACILITATOR SUPERFAMILY (MFS) PROFILE DOMAIN-CONTAINING PROTEIN"/>
    <property type="match status" value="1"/>
</dbReference>
<name>A0A443J334_9RHOB</name>
<comment type="function">
    <text evidence="1">Resistance to tetracycline by an active tetracycline efflux. This is an energy-dependent process that decreases the accumulation of the antibiotic in whole cells. This protein functions as a metal-tetracycline/H(+) antiporter.</text>
</comment>
<feature type="transmembrane region" description="Helical" evidence="8">
    <location>
        <begin position="108"/>
        <end position="129"/>
    </location>
</feature>
<feature type="transmembrane region" description="Helical" evidence="8">
    <location>
        <begin position="141"/>
        <end position="166"/>
    </location>
</feature>
<feature type="transmembrane region" description="Helical" evidence="8">
    <location>
        <begin position="84"/>
        <end position="102"/>
    </location>
</feature>
<keyword evidence="4" id="KW-0813">Transport</keyword>
<dbReference type="AlphaFoldDB" id="A0A443J334"/>
<dbReference type="EMBL" id="SAUW01000002">
    <property type="protein sequence ID" value="RWR14850.1"/>
    <property type="molecule type" value="Genomic_DNA"/>
</dbReference>
<feature type="transmembrane region" description="Helical" evidence="8">
    <location>
        <begin position="53"/>
        <end position="72"/>
    </location>
</feature>
<comment type="similarity">
    <text evidence="3">Belongs to the major facilitator superfamily. TCR/Tet family.</text>
</comment>
<keyword evidence="5 8" id="KW-0812">Transmembrane</keyword>
<comment type="subcellular location">
    <subcellularLocation>
        <location evidence="2">Membrane</location>
        <topology evidence="2">Multi-pass membrane protein</topology>
    </subcellularLocation>
</comment>
<feature type="transmembrane region" description="Helical" evidence="8">
    <location>
        <begin position="384"/>
        <end position="400"/>
    </location>
</feature>
<dbReference type="InterPro" id="IPR036259">
    <property type="entry name" value="MFS_trans_sf"/>
</dbReference>
<dbReference type="SUPFAM" id="SSF103473">
    <property type="entry name" value="MFS general substrate transporter"/>
    <property type="match status" value="1"/>
</dbReference>
<feature type="transmembrane region" description="Helical" evidence="8">
    <location>
        <begin position="353"/>
        <end position="372"/>
    </location>
</feature>
<accession>A0A443J334</accession>
<feature type="transmembrane region" description="Helical" evidence="8">
    <location>
        <begin position="313"/>
        <end position="333"/>
    </location>
</feature>
<reference evidence="10 11" key="1">
    <citation type="submission" date="2019-01" db="EMBL/GenBank/DDBJ databases">
        <title>Sinorhodobacter populi sp. nov. isolated from the symptomatic bark tissue of Populus euramericana canker.</title>
        <authorList>
            <person name="Xu G."/>
        </authorList>
    </citation>
    <scope>NUCLEOTIDE SEQUENCE [LARGE SCALE GENOMIC DNA]</scope>
    <source>
        <strain evidence="10 11">2D-5</strain>
    </source>
</reference>
<dbReference type="PRINTS" id="PR01035">
    <property type="entry name" value="TCRTETA"/>
</dbReference>
<evidence type="ECO:0000313" key="10">
    <source>
        <dbReference type="EMBL" id="RWR14850.1"/>
    </source>
</evidence>
<dbReference type="InterPro" id="IPR020846">
    <property type="entry name" value="MFS_dom"/>
</dbReference>
<dbReference type="Proteomes" id="UP000285710">
    <property type="component" value="Unassembled WGS sequence"/>
</dbReference>